<evidence type="ECO:0000256" key="2">
    <source>
        <dbReference type="ARBA" id="ARBA00009773"/>
    </source>
</evidence>
<evidence type="ECO:0000256" key="1">
    <source>
        <dbReference type="ARBA" id="ARBA00004651"/>
    </source>
</evidence>
<dbReference type="PANTHER" id="PTHR21716:SF53">
    <property type="entry name" value="PERMEASE PERM-RELATED"/>
    <property type="match status" value="1"/>
</dbReference>
<evidence type="ECO:0000256" key="8">
    <source>
        <dbReference type="SAM" id="MobiDB-lite"/>
    </source>
</evidence>
<dbReference type="InterPro" id="IPR002549">
    <property type="entry name" value="AI-2E-like"/>
</dbReference>
<feature type="transmembrane region" description="Helical" evidence="9">
    <location>
        <begin position="73"/>
        <end position="92"/>
    </location>
</feature>
<keyword evidence="5 9" id="KW-0812">Transmembrane</keyword>
<feature type="compositionally biased region" description="Low complexity" evidence="8">
    <location>
        <begin position="1"/>
        <end position="10"/>
    </location>
</feature>
<organism evidence="10 11">
    <name type="scientific">Corynebacterium guangdongense</name>
    <dbReference type="NCBI Taxonomy" id="1783348"/>
    <lineage>
        <taxon>Bacteria</taxon>
        <taxon>Bacillati</taxon>
        <taxon>Actinomycetota</taxon>
        <taxon>Actinomycetes</taxon>
        <taxon>Mycobacteriales</taxon>
        <taxon>Corynebacteriaceae</taxon>
        <taxon>Corynebacterium</taxon>
    </lineage>
</organism>
<feature type="transmembrane region" description="Helical" evidence="9">
    <location>
        <begin position="217"/>
        <end position="238"/>
    </location>
</feature>
<feature type="compositionally biased region" description="Basic and acidic residues" evidence="8">
    <location>
        <begin position="44"/>
        <end position="53"/>
    </location>
</feature>
<dbReference type="EMBL" id="JAVDXZ010000001">
    <property type="protein sequence ID" value="MDR7330387.1"/>
    <property type="molecule type" value="Genomic_DNA"/>
</dbReference>
<feature type="transmembrane region" description="Helical" evidence="9">
    <location>
        <begin position="98"/>
        <end position="118"/>
    </location>
</feature>
<name>A0ABU2A1N4_9CORY</name>
<reference evidence="10" key="1">
    <citation type="submission" date="2023-07" db="EMBL/GenBank/DDBJ databases">
        <title>Sequencing the genomes of 1000 actinobacteria strains.</title>
        <authorList>
            <person name="Klenk H.-P."/>
        </authorList>
    </citation>
    <scope>NUCLEOTIDE SEQUENCE</scope>
    <source>
        <strain evidence="10">DSM 107476</strain>
    </source>
</reference>
<evidence type="ECO:0000256" key="3">
    <source>
        <dbReference type="ARBA" id="ARBA00022448"/>
    </source>
</evidence>
<comment type="similarity">
    <text evidence="2">Belongs to the autoinducer-2 exporter (AI-2E) (TC 2.A.86) family.</text>
</comment>
<evidence type="ECO:0000256" key="7">
    <source>
        <dbReference type="ARBA" id="ARBA00023136"/>
    </source>
</evidence>
<keyword evidence="4" id="KW-1003">Cell membrane</keyword>
<keyword evidence="11" id="KW-1185">Reference proteome</keyword>
<keyword evidence="6 9" id="KW-1133">Transmembrane helix</keyword>
<evidence type="ECO:0000256" key="4">
    <source>
        <dbReference type="ARBA" id="ARBA00022475"/>
    </source>
</evidence>
<feature type="compositionally biased region" description="Basic and acidic residues" evidence="8">
    <location>
        <begin position="472"/>
        <end position="482"/>
    </location>
</feature>
<evidence type="ECO:0000313" key="11">
    <source>
        <dbReference type="Proteomes" id="UP001180840"/>
    </source>
</evidence>
<dbReference type="Proteomes" id="UP001180840">
    <property type="component" value="Unassembled WGS sequence"/>
</dbReference>
<dbReference type="RefSeq" id="WP_290196031.1">
    <property type="nucleotide sequence ID" value="NZ_CP047654.1"/>
</dbReference>
<proteinExistence type="inferred from homology"/>
<comment type="caution">
    <text evidence="10">The sequence shown here is derived from an EMBL/GenBank/DDBJ whole genome shotgun (WGS) entry which is preliminary data.</text>
</comment>
<accession>A0ABU2A1N4</accession>
<feature type="region of interest" description="Disordered" evidence="8">
    <location>
        <begin position="449"/>
        <end position="506"/>
    </location>
</feature>
<feature type="compositionally biased region" description="Basic and acidic residues" evidence="8">
    <location>
        <begin position="449"/>
        <end position="458"/>
    </location>
</feature>
<comment type="subcellular location">
    <subcellularLocation>
        <location evidence="1">Cell membrane</location>
        <topology evidence="1">Multi-pass membrane protein</topology>
    </subcellularLocation>
</comment>
<protein>
    <submittedName>
        <fullName evidence="10">PurR-regulated permease PerM</fullName>
    </submittedName>
</protein>
<keyword evidence="3" id="KW-0813">Transport</keyword>
<gene>
    <name evidence="10" type="ORF">J2S39_002063</name>
</gene>
<dbReference type="PANTHER" id="PTHR21716">
    <property type="entry name" value="TRANSMEMBRANE PROTEIN"/>
    <property type="match status" value="1"/>
</dbReference>
<sequence>MNSDPNPSSRRNSRDFSDRVVDSPGVSEQVFPAPADPDSTNHVATDEAPRKPAPDTADETWDRSSILGHDGRVLAGWSLRFIIVAIAAFLGFRLLGYVWIGILPVVLALILASVLWPVSRKMRNAGVPGALAALSTLLGFFVIFVAIFAAMAPTVRSQGREIIDQASSGIDQIIGWLQGPPLNLNIEQFNVDGLLQDGVNFLRNQSQNILSGLSSGISIAATVGTTMFIMLVITFFILKDGEKFLPMVRRYTGYRAGWHLSEVLTRSWNTLSGYIQTQAIVSFVDATLIGAGLIILQIPMAVVLAVITFFGGFIPIVGAFAAGALAVVVALVTNGLTDALIVLVIVLAVQQIEGNVLQPALQSKAMNLHAAVVLLSVTVGSALFGILGAFLAVPFAAILGVWFRYHSEMVGLRAGEITVDDIELATARGRSLSSREAFLAVREQLKSVGKKDERKAPEPEPASLGGSTAASKSDDYTIAKEASEEDITDSTSDGTVATDPEHDRNA</sequence>
<feature type="compositionally biased region" description="Basic and acidic residues" evidence="8">
    <location>
        <begin position="12"/>
        <end position="21"/>
    </location>
</feature>
<keyword evidence="7 9" id="KW-0472">Membrane</keyword>
<evidence type="ECO:0000256" key="9">
    <source>
        <dbReference type="SAM" id="Phobius"/>
    </source>
</evidence>
<feature type="transmembrane region" description="Helical" evidence="9">
    <location>
        <begin position="316"/>
        <end position="349"/>
    </location>
</feature>
<evidence type="ECO:0000256" key="5">
    <source>
        <dbReference type="ARBA" id="ARBA00022692"/>
    </source>
</evidence>
<feature type="transmembrane region" description="Helical" evidence="9">
    <location>
        <begin position="370"/>
        <end position="403"/>
    </location>
</feature>
<dbReference type="Pfam" id="PF01594">
    <property type="entry name" value="AI-2E_transport"/>
    <property type="match status" value="1"/>
</dbReference>
<feature type="region of interest" description="Disordered" evidence="8">
    <location>
        <begin position="1"/>
        <end position="61"/>
    </location>
</feature>
<evidence type="ECO:0000313" key="10">
    <source>
        <dbReference type="EMBL" id="MDR7330387.1"/>
    </source>
</evidence>
<feature type="transmembrane region" description="Helical" evidence="9">
    <location>
        <begin position="130"/>
        <end position="151"/>
    </location>
</feature>
<evidence type="ECO:0000256" key="6">
    <source>
        <dbReference type="ARBA" id="ARBA00022989"/>
    </source>
</evidence>